<keyword evidence="1" id="KW-0472">Membrane</keyword>
<evidence type="ECO:0000256" key="1">
    <source>
        <dbReference type="SAM" id="Phobius"/>
    </source>
</evidence>
<feature type="transmembrane region" description="Helical" evidence="1">
    <location>
        <begin position="90"/>
        <end position="110"/>
    </location>
</feature>
<keyword evidence="1" id="KW-1133">Transmembrane helix</keyword>
<evidence type="ECO:0000313" key="2">
    <source>
        <dbReference type="EMBL" id="QLY30668.1"/>
    </source>
</evidence>
<protein>
    <submittedName>
        <fullName evidence="2">DUF4386 domain-containing protein</fullName>
    </submittedName>
</protein>
<keyword evidence="1" id="KW-0812">Transmembrane</keyword>
<dbReference type="AlphaFoldDB" id="A0A7D6Z9Y1"/>
<feature type="transmembrane region" description="Helical" evidence="1">
    <location>
        <begin position="54"/>
        <end position="78"/>
    </location>
</feature>
<gene>
    <name evidence="2" type="ORF">H0264_37160</name>
</gene>
<evidence type="ECO:0000313" key="3">
    <source>
        <dbReference type="Proteomes" id="UP000515512"/>
    </source>
</evidence>
<accession>A0A7D6Z9Y1</accession>
<dbReference type="InterPro" id="IPR025495">
    <property type="entry name" value="DUF4386"/>
</dbReference>
<organism evidence="2 3">
    <name type="scientific">Nocardia huaxiensis</name>
    <dbReference type="NCBI Taxonomy" id="2755382"/>
    <lineage>
        <taxon>Bacteria</taxon>
        <taxon>Bacillati</taxon>
        <taxon>Actinomycetota</taxon>
        <taxon>Actinomycetes</taxon>
        <taxon>Mycobacteriales</taxon>
        <taxon>Nocardiaceae</taxon>
        <taxon>Nocardia</taxon>
    </lineage>
</organism>
<proteinExistence type="predicted"/>
<sequence length="226" mass="24083">MTPTRLPARIAALLLVAAVVLMNAGFSGLGSVFDYPDVLSRPSGEVLALFREHQGAVVTWFALLALGALLFVPIAVLLGRLDDSPLMRWAVRAGVAAGLVQAIGLLRWPLLVPGLAELALSEAESGSATSAFELSNRLLGTALGEMGGYLFTAVWTVIVARCLHGRGFPRWFAVLGYATACAILTGLLVPLGVPGVQQLNFLGYILWSCWLLVLALFLFRRGPGRK</sequence>
<keyword evidence="3" id="KW-1185">Reference proteome</keyword>
<dbReference type="KEGG" id="nhu:H0264_37160"/>
<name>A0A7D6Z9Y1_9NOCA</name>
<dbReference type="Pfam" id="PF14329">
    <property type="entry name" value="DUF4386"/>
    <property type="match status" value="1"/>
</dbReference>
<dbReference type="RefSeq" id="WP_181581866.1">
    <property type="nucleotide sequence ID" value="NZ_CP059399.1"/>
</dbReference>
<dbReference type="Proteomes" id="UP000515512">
    <property type="component" value="Chromosome"/>
</dbReference>
<feature type="transmembrane region" description="Helical" evidence="1">
    <location>
        <begin position="171"/>
        <end position="189"/>
    </location>
</feature>
<feature type="transmembrane region" description="Helical" evidence="1">
    <location>
        <begin position="146"/>
        <end position="164"/>
    </location>
</feature>
<dbReference type="EMBL" id="CP059399">
    <property type="protein sequence ID" value="QLY30668.1"/>
    <property type="molecule type" value="Genomic_DNA"/>
</dbReference>
<reference evidence="2 3" key="1">
    <citation type="submission" date="2020-07" db="EMBL/GenBank/DDBJ databases">
        <authorList>
            <person name="Zhuang K."/>
            <person name="Ran Y."/>
        </authorList>
    </citation>
    <scope>NUCLEOTIDE SEQUENCE [LARGE SCALE GENOMIC DNA]</scope>
    <source>
        <strain evidence="2 3">WCH-YHL-001</strain>
    </source>
</reference>
<feature type="transmembrane region" description="Helical" evidence="1">
    <location>
        <begin position="201"/>
        <end position="219"/>
    </location>
</feature>